<dbReference type="RefSeq" id="WP_176493352.1">
    <property type="nucleotide sequence ID" value="NZ_JASCSA010000031.1"/>
</dbReference>
<comment type="caution">
    <text evidence="1">The sequence shown here is derived from an EMBL/GenBank/DDBJ whole genome shotgun (WGS) entry which is preliminary data.</text>
</comment>
<dbReference type="InterPro" id="IPR005564">
    <property type="entry name" value="Major_capsid_GpE"/>
</dbReference>
<protein>
    <submittedName>
        <fullName evidence="1">Major capsid protein</fullName>
    </submittedName>
</protein>
<proteinExistence type="predicted"/>
<dbReference type="Pfam" id="PF03864">
    <property type="entry name" value="Phage_cap_E"/>
    <property type="match status" value="1"/>
</dbReference>
<sequence>MPADIFSSDIFSIGSLTASINEADYVPSRLGQLGIFEETGIATTTATVEKDGDALALVPAGERGAPADPLKRNKRNGVTFNAVHLATTETVLADEVQNVRAFGSEDQLEGVQQVVDTKLGRMVRRIDATLEWQRMGALKGKILDADGKTVLTDLYSAFGIEQKTVKMALNTDSTSVQGKALDVLEGIEDALKMLPFTGAHAFCGRSYWRKLISHPNVREAYLNQQSEKLRGDGRDAFEFGGITWERAVGNVAGQPFVATGEAVVIPMGVPDMFLAHYAPADYVEAVNTIGLPFYSSQDRLPHGKGVSLEAQSNPIILNTRPGACIRLVETA</sequence>
<name>A0ABT6UU10_9GAMM</name>
<reference evidence="2" key="1">
    <citation type="submission" date="2023-07" db="EMBL/GenBank/DDBJ databases">
        <title>Genome-based characterization of strain KMM 296 and proposal for reclassification of Cobetia litoralis and Cobetia pacifica, and emended description of the species Cobetia amphilecti and Cobetia marina.</title>
        <authorList>
            <person name="Balabanova L."/>
            <person name="Nedashkovskaya O."/>
        </authorList>
    </citation>
    <scope>NUCLEOTIDE SEQUENCE [LARGE SCALE GENOMIC DNA]</scope>
    <source>
        <strain evidence="2">NRIC 0815</strain>
    </source>
</reference>
<gene>
    <name evidence="1" type="ORF">QLT01_17495</name>
</gene>
<dbReference type="Proteomes" id="UP001229025">
    <property type="component" value="Unassembled WGS sequence"/>
</dbReference>
<dbReference type="EMBL" id="JASCSA010000031">
    <property type="protein sequence ID" value="MDI5886141.1"/>
    <property type="molecule type" value="Genomic_DNA"/>
</dbReference>
<organism evidence="1 2">
    <name type="scientific">Cobetia amphilecti</name>
    <dbReference type="NCBI Taxonomy" id="1055104"/>
    <lineage>
        <taxon>Bacteria</taxon>
        <taxon>Pseudomonadati</taxon>
        <taxon>Pseudomonadota</taxon>
        <taxon>Gammaproteobacteria</taxon>
        <taxon>Oceanospirillales</taxon>
        <taxon>Halomonadaceae</taxon>
        <taxon>Cobetia</taxon>
    </lineage>
</organism>
<accession>A0ABT6UU10</accession>
<keyword evidence="2" id="KW-1185">Reference proteome</keyword>
<evidence type="ECO:0000313" key="2">
    <source>
        <dbReference type="Proteomes" id="UP001229025"/>
    </source>
</evidence>
<evidence type="ECO:0000313" key="1">
    <source>
        <dbReference type="EMBL" id="MDI5886141.1"/>
    </source>
</evidence>